<proteinExistence type="predicted"/>
<dbReference type="HOGENOM" id="CLU_1215414_0_0_1"/>
<keyword evidence="4" id="KW-1185">Reference proteome</keyword>
<dbReference type="InterPro" id="IPR046522">
    <property type="entry name" value="DUF6699"/>
</dbReference>
<name>F8PJI5_SERL3</name>
<evidence type="ECO:0000256" key="1">
    <source>
        <dbReference type="SAM" id="MobiDB-lite"/>
    </source>
</evidence>
<feature type="domain" description="DUF6699" evidence="2">
    <location>
        <begin position="87"/>
        <end position="219"/>
    </location>
</feature>
<sequence length="228" mass="26581">MRPTAYPANNSDYSPSSTISRSNSVSGYAAPRFSGEPPRDWRRDFRFRSGFTSFFRIKRTTSKHLNDFVDSSRSTLHHHLRYDGGYISYDLRRHPSTVAFRDVQRPLTPWDLQQYACEPPAVVMRLYSSRLPWYIDIRASNPIGATIGDVFTGLYTSLNTPIQKDDYYNEELDDADRYKLREAWEERCHDASERSCGVRRVDFLRGKIGFEGLVRGKDGMWEVKTRRQ</sequence>
<reference evidence="4" key="1">
    <citation type="journal article" date="2011" name="Science">
        <title>The plant cell wall-decomposing machinery underlies the functional diversity of forest fungi.</title>
        <authorList>
            <person name="Eastwood D.C."/>
            <person name="Floudas D."/>
            <person name="Binder M."/>
            <person name="Majcherczyk A."/>
            <person name="Schneider P."/>
            <person name="Aerts A."/>
            <person name="Asiegbu F.O."/>
            <person name="Baker S.E."/>
            <person name="Barry K."/>
            <person name="Bendiksby M."/>
            <person name="Blumentritt M."/>
            <person name="Coutinho P.M."/>
            <person name="Cullen D."/>
            <person name="de Vries R.P."/>
            <person name="Gathman A."/>
            <person name="Goodell B."/>
            <person name="Henrissat B."/>
            <person name="Ihrmark K."/>
            <person name="Kauserud H."/>
            <person name="Kohler A."/>
            <person name="LaButti K."/>
            <person name="Lapidus A."/>
            <person name="Lavin J.L."/>
            <person name="Lee Y.-H."/>
            <person name="Lindquist E."/>
            <person name="Lilly W."/>
            <person name="Lucas S."/>
            <person name="Morin E."/>
            <person name="Murat C."/>
            <person name="Oguiza J.A."/>
            <person name="Park J."/>
            <person name="Pisabarro A.G."/>
            <person name="Riley R."/>
            <person name="Rosling A."/>
            <person name="Salamov A."/>
            <person name="Schmidt O."/>
            <person name="Schmutz J."/>
            <person name="Skrede I."/>
            <person name="Stenlid J."/>
            <person name="Wiebenga A."/>
            <person name="Xie X."/>
            <person name="Kuees U."/>
            <person name="Hibbett D.S."/>
            <person name="Hoffmeister D."/>
            <person name="Hoegberg N."/>
            <person name="Martin F."/>
            <person name="Grigoriev I.V."/>
            <person name="Watkinson S.C."/>
        </authorList>
    </citation>
    <scope>NUCLEOTIDE SEQUENCE [LARGE SCALE GENOMIC DNA]</scope>
    <source>
        <strain evidence="4">strain S7.3</strain>
    </source>
</reference>
<dbReference type="Pfam" id="PF20415">
    <property type="entry name" value="DUF6699"/>
    <property type="match status" value="1"/>
</dbReference>
<feature type="compositionally biased region" description="Polar residues" evidence="1">
    <location>
        <begin position="7"/>
        <end position="26"/>
    </location>
</feature>
<protein>
    <recommendedName>
        <fullName evidence="2">DUF6699 domain-containing protein</fullName>
    </recommendedName>
</protein>
<dbReference type="AlphaFoldDB" id="F8PJI5"/>
<dbReference type="OMA" id="REWRTDF"/>
<dbReference type="InParanoid" id="F8PJI5"/>
<organism evidence="4">
    <name type="scientific">Serpula lacrymans var. lacrymans (strain S7.3)</name>
    <name type="common">Dry rot fungus</name>
    <dbReference type="NCBI Taxonomy" id="936435"/>
    <lineage>
        <taxon>Eukaryota</taxon>
        <taxon>Fungi</taxon>
        <taxon>Dikarya</taxon>
        <taxon>Basidiomycota</taxon>
        <taxon>Agaricomycotina</taxon>
        <taxon>Agaricomycetes</taxon>
        <taxon>Agaricomycetidae</taxon>
        <taxon>Boletales</taxon>
        <taxon>Coniophorineae</taxon>
        <taxon>Serpulaceae</taxon>
        <taxon>Serpula</taxon>
    </lineage>
</organism>
<dbReference type="STRING" id="936435.F8PJI5"/>
<gene>
    <name evidence="3" type="ORF">SERLA73DRAFT_175898</name>
</gene>
<evidence type="ECO:0000313" key="4">
    <source>
        <dbReference type="Proteomes" id="UP000008063"/>
    </source>
</evidence>
<dbReference type="Proteomes" id="UP000008063">
    <property type="component" value="Unassembled WGS sequence"/>
</dbReference>
<evidence type="ECO:0000313" key="3">
    <source>
        <dbReference type="EMBL" id="EGO04123.1"/>
    </source>
</evidence>
<accession>F8PJI5</accession>
<evidence type="ECO:0000259" key="2">
    <source>
        <dbReference type="Pfam" id="PF20415"/>
    </source>
</evidence>
<dbReference type="OrthoDB" id="3265169at2759"/>
<feature type="region of interest" description="Disordered" evidence="1">
    <location>
        <begin position="1"/>
        <end position="36"/>
    </location>
</feature>
<dbReference type="EMBL" id="GL945475">
    <property type="protein sequence ID" value="EGO04123.1"/>
    <property type="molecule type" value="Genomic_DNA"/>
</dbReference>